<proteinExistence type="evidence at transcript level"/>
<name>W8BWL1_CERCA</name>
<sequence length="562" mass="63968">MEEPKLEQLRGKNPDLIKSILRDFNKSNDDLFNFAAFHINGCWHALWRALFDILKDDNLFELHVVTLNTVRILTRDKSSLLTEDLDNDVLCLLKLARLEHPEAIEVIGDSNTNQCKKIATGVDLDTAIAEAGNVKWSDDITNIVVESLKCLCNLVYQSAECRRQCIKSNLTDTILKHVTSSMQHPSSVEYFEMKLLFLITAMEPAMRTRVQIDLNGVAYMTEWLDEKLAEKDVTEDHLDLLCEILKVMFNITKNSDRSPNENEIQSRHLTGVIRNILLNFGEMKIERERNVIMHAVNLLTNISGSCLTELLIKSEPSAPSTSAPQVFYEGYNVRALEITLRYLKIVLDEQDKAAASNELVSPALTLLVKCARSDRIMRHYIRSVVLPPLRNVYKRPEVGNELRNHLCRFLTLPEMVLRDLATELLFVCCKENVARMIKHTGYGNAAGLFAKRGLLGGRQIENADYSSDSEDSDTEEYKQVQQSINPVIGCYEPPKKSPFEGMSEEQKQYEAMQLVNLMDKLHRSGVVQPCRIGEDGKPQPVDHILQLQEELPQQKADQKRKT</sequence>
<keyword evidence="5" id="KW-0143">Chaperone</keyword>
<dbReference type="Pfam" id="PF10165">
    <property type="entry name" value="Ric8"/>
    <property type="match status" value="1"/>
</dbReference>
<dbReference type="InterPro" id="IPR019318">
    <property type="entry name" value="Gua_nucleotide_exch_fac_Ric8"/>
</dbReference>
<protein>
    <submittedName>
        <fullName evidence="7">Synembryn</fullName>
    </submittedName>
</protein>
<dbReference type="GeneID" id="101454743"/>
<dbReference type="PANTHER" id="PTHR12425">
    <property type="entry name" value="SYNEMBRYN"/>
    <property type="match status" value="1"/>
</dbReference>
<dbReference type="OrthoDB" id="5585685at2759"/>
<reference evidence="7" key="2">
    <citation type="journal article" date="2014" name="BMC Genomics">
        <title>A genomic perspective to assessing quality of mass-reared SIT flies used in Mediterranean fruit fly (Ceratitis capitata) eradication in California.</title>
        <authorList>
            <person name="Calla B."/>
            <person name="Hall B."/>
            <person name="Hou S."/>
            <person name="Geib S.M."/>
        </authorList>
    </citation>
    <scope>NUCLEOTIDE SEQUENCE</scope>
</reference>
<accession>W8BWL1</accession>
<dbReference type="KEGG" id="ccat:101454743"/>
<dbReference type="GO" id="GO:0007186">
    <property type="term" value="P:G protein-coupled receptor signaling pathway"/>
    <property type="evidence" value="ECO:0007669"/>
    <property type="project" value="TreeGrafter"/>
</dbReference>
<dbReference type="InterPro" id="IPR011989">
    <property type="entry name" value="ARM-like"/>
</dbReference>
<comment type="subcellular location">
    <subcellularLocation>
        <location evidence="1">Cytoplasm</location>
        <location evidence="1">Cell cortex</location>
    </subcellularLocation>
</comment>
<dbReference type="CTD" id="60626"/>
<evidence type="ECO:0000256" key="3">
    <source>
        <dbReference type="ARBA" id="ARBA00022490"/>
    </source>
</evidence>
<evidence type="ECO:0000256" key="2">
    <source>
        <dbReference type="ARBA" id="ARBA00009049"/>
    </source>
</evidence>
<dbReference type="GO" id="GO:0005085">
    <property type="term" value="F:guanyl-nucleotide exchange factor activity"/>
    <property type="evidence" value="ECO:0007669"/>
    <property type="project" value="UniProtKB-KW"/>
</dbReference>
<dbReference type="AlphaFoldDB" id="W8BWL1"/>
<keyword evidence="4" id="KW-0344">Guanine-nucleotide releasing factor</keyword>
<dbReference type="InterPro" id="IPR016024">
    <property type="entry name" value="ARM-type_fold"/>
</dbReference>
<evidence type="ECO:0000256" key="1">
    <source>
        <dbReference type="ARBA" id="ARBA00004544"/>
    </source>
</evidence>
<dbReference type="InterPro" id="IPR008376">
    <property type="entry name" value="Chaperone_Ric-8_A/B"/>
</dbReference>
<dbReference type="PANTHER" id="PTHR12425:SF5">
    <property type="entry name" value="SYNEMBRYN"/>
    <property type="match status" value="1"/>
</dbReference>
<organism evidence="7">
    <name type="scientific">Ceratitis capitata</name>
    <name type="common">Mediterranean fruit fly</name>
    <name type="synonym">Tephritis capitata</name>
    <dbReference type="NCBI Taxonomy" id="7213"/>
    <lineage>
        <taxon>Eukaryota</taxon>
        <taxon>Metazoa</taxon>
        <taxon>Ecdysozoa</taxon>
        <taxon>Arthropoda</taxon>
        <taxon>Hexapoda</taxon>
        <taxon>Insecta</taxon>
        <taxon>Pterygota</taxon>
        <taxon>Neoptera</taxon>
        <taxon>Endopterygota</taxon>
        <taxon>Diptera</taxon>
        <taxon>Brachycera</taxon>
        <taxon>Muscomorpha</taxon>
        <taxon>Tephritoidea</taxon>
        <taxon>Tephritidae</taxon>
        <taxon>Ceratitis</taxon>
        <taxon>Ceratitis</taxon>
    </lineage>
</organism>
<evidence type="ECO:0000256" key="5">
    <source>
        <dbReference type="ARBA" id="ARBA00023186"/>
    </source>
</evidence>
<dbReference type="GO" id="GO:0001965">
    <property type="term" value="F:G-protein alpha-subunit binding"/>
    <property type="evidence" value="ECO:0007669"/>
    <property type="project" value="TreeGrafter"/>
</dbReference>
<evidence type="ECO:0000256" key="4">
    <source>
        <dbReference type="ARBA" id="ARBA00022658"/>
    </source>
</evidence>
<evidence type="ECO:0000256" key="6">
    <source>
        <dbReference type="SAM" id="MobiDB-lite"/>
    </source>
</evidence>
<evidence type="ECO:0000313" key="7">
    <source>
        <dbReference type="EMBL" id="JAC05711.1"/>
    </source>
</evidence>
<keyword evidence="3" id="KW-0963">Cytoplasm</keyword>
<dbReference type="GO" id="GO:0005938">
    <property type="term" value="C:cell cortex"/>
    <property type="evidence" value="ECO:0007669"/>
    <property type="project" value="UniProtKB-SubCell"/>
</dbReference>
<feature type="region of interest" description="Disordered" evidence="6">
    <location>
        <begin position="531"/>
        <end position="562"/>
    </location>
</feature>
<reference evidence="7" key="1">
    <citation type="submission" date="2013-07" db="EMBL/GenBank/DDBJ databases">
        <authorList>
            <person name="Geib S."/>
        </authorList>
    </citation>
    <scope>NUCLEOTIDE SEQUENCE</scope>
</reference>
<gene>
    <name evidence="7" type="primary">RIC8</name>
</gene>
<dbReference type="Gene3D" id="1.25.10.10">
    <property type="entry name" value="Leucine-rich Repeat Variant"/>
    <property type="match status" value="1"/>
</dbReference>
<dbReference type="SUPFAM" id="SSF48371">
    <property type="entry name" value="ARM repeat"/>
    <property type="match status" value="1"/>
</dbReference>
<dbReference type="EMBL" id="GAMC01000845">
    <property type="protein sequence ID" value="JAC05711.1"/>
    <property type="molecule type" value="mRNA"/>
</dbReference>
<dbReference type="PRINTS" id="PR01802">
    <property type="entry name" value="SYNEMBRYN"/>
</dbReference>
<comment type="similarity">
    <text evidence="2">Belongs to the synembryn family.</text>
</comment>